<dbReference type="AlphaFoldDB" id="A0A6N6VS54"/>
<sequence length="322" mass="34752">MQIIVLASQKGGSGKTTLSGHLAVEAEKMGAGPVALIDTDPQASLSHWWNARGASAPAFARIAIDELEEGLDHLRQSGFRLAIIDTPPAITHSISRVVSFADLVVIPARPSPHDLRAVGATIDIAEAHRKPLIFVMNAATVRARITGEAAVALSQHGTVAPITLHHRVDYAASMVDGRTIGEVDPKSKSAQEISELWAYIANRLVRMNGAMDVEQKARAAELGVRPLSPLGSSAPEAEVEEEESVLVTVAEERYFSPTPPPMPQATATESVSPIGFERRNGEERRKNPEGRPPAGMPERRMTVFGRRNADRAPQPGFVEKRR</sequence>
<dbReference type="InterPro" id="IPR002586">
    <property type="entry name" value="CobQ/CobB/MinD/ParA_Nub-bd_dom"/>
</dbReference>
<dbReference type="Proteomes" id="UP000468901">
    <property type="component" value="Unassembled WGS sequence"/>
</dbReference>
<protein>
    <submittedName>
        <fullName evidence="3">AAA family ATPase</fullName>
    </submittedName>
</protein>
<dbReference type="Gene3D" id="3.40.50.300">
    <property type="entry name" value="P-loop containing nucleotide triphosphate hydrolases"/>
    <property type="match status" value="1"/>
</dbReference>
<accession>A0A6N6VS54</accession>
<dbReference type="EMBL" id="WESC01000002">
    <property type="protein sequence ID" value="KAB7742283.1"/>
    <property type="molecule type" value="Genomic_DNA"/>
</dbReference>
<dbReference type="Pfam" id="PF01656">
    <property type="entry name" value="CbiA"/>
    <property type="match status" value="1"/>
</dbReference>
<name>A0A6N6VS54_9HYPH</name>
<dbReference type="SUPFAM" id="SSF52540">
    <property type="entry name" value="P-loop containing nucleoside triphosphate hydrolases"/>
    <property type="match status" value="1"/>
</dbReference>
<evidence type="ECO:0000256" key="1">
    <source>
        <dbReference type="SAM" id="MobiDB-lite"/>
    </source>
</evidence>
<gene>
    <name evidence="3" type="ORF">F2P47_03195</name>
</gene>
<dbReference type="InterPro" id="IPR050678">
    <property type="entry name" value="DNA_Partitioning_ATPase"/>
</dbReference>
<feature type="compositionally biased region" description="Basic and acidic residues" evidence="1">
    <location>
        <begin position="276"/>
        <end position="289"/>
    </location>
</feature>
<feature type="domain" description="CobQ/CobB/MinD/ParA nucleotide binding" evidence="2">
    <location>
        <begin position="4"/>
        <end position="114"/>
    </location>
</feature>
<proteinExistence type="predicted"/>
<dbReference type="PANTHER" id="PTHR13696:SF96">
    <property type="entry name" value="COBQ_COBB_MIND_PARA NUCLEOTIDE BINDING DOMAIN-CONTAINING PROTEIN"/>
    <property type="match status" value="1"/>
</dbReference>
<keyword evidence="4" id="KW-1185">Reference proteome</keyword>
<dbReference type="PANTHER" id="PTHR13696">
    <property type="entry name" value="P-LOOP CONTAINING NUCLEOSIDE TRIPHOSPHATE HYDROLASE"/>
    <property type="match status" value="1"/>
</dbReference>
<comment type="caution">
    <text evidence="3">The sequence shown here is derived from an EMBL/GenBank/DDBJ whole genome shotgun (WGS) entry which is preliminary data.</text>
</comment>
<reference evidence="3 4" key="1">
    <citation type="submission" date="2019-09" db="EMBL/GenBank/DDBJ databases">
        <title>Parvibaculum sedimenti sp. nov., isolated from sediment.</title>
        <authorList>
            <person name="Wang Y."/>
        </authorList>
    </citation>
    <scope>NUCLEOTIDE SEQUENCE [LARGE SCALE GENOMIC DNA]</scope>
    <source>
        <strain evidence="3 4">HXT-9</strain>
    </source>
</reference>
<organism evidence="3 4">
    <name type="scientific">Parvibaculum sedimenti</name>
    <dbReference type="NCBI Taxonomy" id="2608632"/>
    <lineage>
        <taxon>Bacteria</taxon>
        <taxon>Pseudomonadati</taxon>
        <taxon>Pseudomonadota</taxon>
        <taxon>Alphaproteobacteria</taxon>
        <taxon>Hyphomicrobiales</taxon>
        <taxon>Parvibaculaceae</taxon>
        <taxon>Parvibaculum</taxon>
    </lineage>
</organism>
<evidence type="ECO:0000313" key="3">
    <source>
        <dbReference type="EMBL" id="KAB7742283.1"/>
    </source>
</evidence>
<evidence type="ECO:0000313" key="4">
    <source>
        <dbReference type="Proteomes" id="UP000468901"/>
    </source>
</evidence>
<feature type="region of interest" description="Disordered" evidence="1">
    <location>
        <begin position="256"/>
        <end position="322"/>
    </location>
</feature>
<dbReference type="RefSeq" id="WP_152214705.1">
    <property type="nucleotide sequence ID" value="NZ_WESC01000002.1"/>
</dbReference>
<evidence type="ECO:0000259" key="2">
    <source>
        <dbReference type="Pfam" id="PF01656"/>
    </source>
</evidence>
<dbReference type="CDD" id="cd02042">
    <property type="entry name" value="ParAB_family"/>
    <property type="match status" value="1"/>
</dbReference>
<dbReference type="InterPro" id="IPR027417">
    <property type="entry name" value="P-loop_NTPase"/>
</dbReference>